<evidence type="ECO:0000313" key="12">
    <source>
        <dbReference type="EMBL" id="MBA0676918.1"/>
    </source>
</evidence>
<feature type="region of interest" description="Disordered" evidence="9">
    <location>
        <begin position="127"/>
        <end position="155"/>
    </location>
</feature>
<keyword evidence="7" id="KW-0325">Glycoprotein</keyword>
<evidence type="ECO:0000256" key="9">
    <source>
        <dbReference type="SAM" id="MobiDB-lite"/>
    </source>
</evidence>
<dbReference type="SMART" id="SM00499">
    <property type="entry name" value="AAI"/>
    <property type="match status" value="1"/>
</dbReference>
<feature type="non-terminal residue" evidence="12">
    <location>
        <position position="1"/>
    </location>
</feature>
<dbReference type="InterPro" id="IPR043325">
    <property type="entry name" value="LTSS"/>
</dbReference>
<evidence type="ECO:0000256" key="10">
    <source>
        <dbReference type="SAM" id="SignalP"/>
    </source>
</evidence>
<dbReference type="EMBL" id="JABFAA010000002">
    <property type="protein sequence ID" value="MBA0676918.1"/>
    <property type="molecule type" value="Genomic_DNA"/>
</dbReference>
<evidence type="ECO:0000256" key="7">
    <source>
        <dbReference type="ARBA" id="ARBA00023180"/>
    </source>
</evidence>
<accession>A0A7J8WPH7</accession>
<evidence type="ECO:0000256" key="8">
    <source>
        <dbReference type="ARBA" id="ARBA00023288"/>
    </source>
</evidence>
<dbReference type="InterPro" id="IPR036312">
    <property type="entry name" value="Bifun_inhib/LTP/seed_sf"/>
</dbReference>
<evidence type="ECO:0000256" key="1">
    <source>
        <dbReference type="ARBA" id="ARBA00004609"/>
    </source>
</evidence>
<evidence type="ECO:0000256" key="4">
    <source>
        <dbReference type="ARBA" id="ARBA00022622"/>
    </source>
</evidence>
<comment type="similarity">
    <text evidence="2">Belongs to the plant LTP family.</text>
</comment>
<evidence type="ECO:0000256" key="3">
    <source>
        <dbReference type="ARBA" id="ARBA00022475"/>
    </source>
</evidence>
<feature type="signal peptide" evidence="10">
    <location>
        <begin position="1"/>
        <end position="20"/>
    </location>
</feature>
<feature type="domain" description="Bifunctional inhibitor/plant lipid transfer protein/seed storage helical" evidence="11">
    <location>
        <begin position="30"/>
        <end position="112"/>
    </location>
</feature>
<sequence length="285" mass="29786">MGKGWAVKVMMTSLAVVVGAGDESGLAKECSKDVQSVMTCLSFAQGKMEKPSKECCSSVSSIKEEEPKCLCYILQQTQASGAQNLKSLGVQQDKLLQLPSACQLKNASVTDCPKLLGLAPNSPDAAIFTNSSSTPTTPSTGTPSSASENADNNSGGTKLETAHLVGFTLLVASASFLYALPPGLASLSTATVGVSIGDHRSIDFSPYGLDFLERCPKPSKTQENVRSQKCKSAAGSCLVGLVPKYVAPFGRSYSFTVQIVKSPPTSWVEARLNESGMVGVEGEAE</sequence>
<dbReference type="AlphaFoldDB" id="A0A7J8WPH7"/>
<comment type="caution">
    <text evidence="12">The sequence shown here is derived from an EMBL/GenBank/DDBJ whole genome shotgun (WGS) entry which is preliminary data.</text>
</comment>
<keyword evidence="13" id="KW-1185">Reference proteome</keyword>
<keyword evidence="3" id="KW-1003">Cell membrane</keyword>
<evidence type="ECO:0000256" key="5">
    <source>
        <dbReference type="ARBA" id="ARBA00022729"/>
    </source>
</evidence>
<dbReference type="Gene3D" id="1.10.110.10">
    <property type="entry name" value="Plant lipid-transfer and hydrophobic proteins"/>
    <property type="match status" value="1"/>
</dbReference>
<dbReference type="InterPro" id="IPR016140">
    <property type="entry name" value="Bifunc_inhib/LTP/seed_store"/>
</dbReference>
<protein>
    <recommendedName>
        <fullName evidence="11">Bifunctional inhibitor/plant lipid transfer protein/seed storage helical domain-containing protein</fullName>
    </recommendedName>
</protein>
<gene>
    <name evidence="12" type="ORF">Goari_018357</name>
</gene>
<evidence type="ECO:0000313" key="13">
    <source>
        <dbReference type="Proteomes" id="UP000593577"/>
    </source>
</evidence>
<evidence type="ECO:0000259" key="11">
    <source>
        <dbReference type="SMART" id="SM00499"/>
    </source>
</evidence>
<feature type="chain" id="PRO_5029845403" description="Bifunctional inhibitor/plant lipid transfer protein/seed storage helical domain-containing protein" evidence="10">
    <location>
        <begin position="21"/>
        <end position="285"/>
    </location>
</feature>
<dbReference type="GO" id="GO:0005886">
    <property type="term" value="C:plasma membrane"/>
    <property type="evidence" value="ECO:0007669"/>
    <property type="project" value="UniProtKB-SubCell"/>
</dbReference>
<keyword evidence="4" id="KW-0472">Membrane</keyword>
<reference evidence="12 13" key="1">
    <citation type="journal article" date="2019" name="Genome Biol. Evol.">
        <title>Insights into the evolution of the New World diploid cottons (Gossypium, subgenus Houzingenia) based on genome sequencing.</title>
        <authorList>
            <person name="Grover C.E."/>
            <person name="Arick M.A. 2nd"/>
            <person name="Thrash A."/>
            <person name="Conover J.L."/>
            <person name="Sanders W.S."/>
            <person name="Peterson D.G."/>
            <person name="Frelichowski J.E."/>
            <person name="Scheffler J.A."/>
            <person name="Scheffler B.E."/>
            <person name="Wendel J.F."/>
        </authorList>
    </citation>
    <scope>NUCLEOTIDE SEQUENCE [LARGE SCALE GENOMIC DNA]</scope>
    <source>
        <strain evidence="12">185</strain>
        <tissue evidence="12">Leaf</tissue>
    </source>
</reference>
<keyword evidence="8" id="KW-0449">Lipoprotein</keyword>
<keyword evidence="6" id="KW-1015">Disulfide bond</keyword>
<dbReference type="Pfam" id="PF14368">
    <property type="entry name" value="LTP_2"/>
    <property type="match status" value="1"/>
</dbReference>
<organism evidence="12 13">
    <name type="scientific">Gossypium aridum</name>
    <name type="common">American cotton</name>
    <name type="synonym">Erioxylum aridum</name>
    <dbReference type="NCBI Taxonomy" id="34290"/>
    <lineage>
        <taxon>Eukaryota</taxon>
        <taxon>Viridiplantae</taxon>
        <taxon>Streptophyta</taxon>
        <taxon>Embryophyta</taxon>
        <taxon>Tracheophyta</taxon>
        <taxon>Spermatophyta</taxon>
        <taxon>Magnoliopsida</taxon>
        <taxon>eudicotyledons</taxon>
        <taxon>Gunneridae</taxon>
        <taxon>Pentapetalae</taxon>
        <taxon>rosids</taxon>
        <taxon>malvids</taxon>
        <taxon>Malvales</taxon>
        <taxon>Malvaceae</taxon>
        <taxon>Malvoideae</taxon>
        <taxon>Gossypium</taxon>
    </lineage>
</organism>
<dbReference type="Proteomes" id="UP000593577">
    <property type="component" value="Unassembled WGS sequence"/>
</dbReference>
<comment type="subcellular location">
    <subcellularLocation>
        <location evidence="1">Cell membrane</location>
        <topology evidence="1">Lipid-anchor</topology>
        <topology evidence="1">GPI-anchor</topology>
    </subcellularLocation>
</comment>
<name>A0A7J8WPH7_GOSAI</name>
<evidence type="ECO:0000256" key="6">
    <source>
        <dbReference type="ARBA" id="ARBA00023157"/>
    </source>
</evidence>
<feature type="compositionally biased region" description="Low complexity" evidence="9">
    <location>
        <begin position="129"/>
        <end position="145"/>
    </location>
</feature>
<dbReference type="SUPFAM" id="SSF47699">
    <property type="entry name" value="Bifunctional inhibitor/lipid-transfer protein/seed storage 2S albumin"/>
    <property type="match status" value="1"/>
</dbReference>
<keyword evidence="5 10" id="KW-0732">Signal</keyword>
<dbReference type="CDD" id="cd00010">
    <property type="entry name" value="AAI_LTSS"/>
    <property type="match status" value="1"/>
</dbReference>
<feature type="compositionally biased region" description="Polar residues" evidence="9">
    <location>
        <begin position="146"/>
        <end position="155"/>
    </location>
</feature>
<dbReference type="GO" id="GO:0098552">
    <property type="term" value="C:side of membrane"/>
    <property type="evidence" value="ECO:0007669"/>
    <property type="project" value="UniProtKB-KW"/>
</dbReference>
<evidence type="ECO:0000256" key="2">
    <source>
        <dbReference type="ARBA" id="ARBA00009748"/>
    </source>
</evidence>
<proteinExistence type="inferred from homology"/>
<dbReference type="PANTHER" id="PTHR33044">
    <property type="entry name" value="BIFUNCTIONAL INHIBITOR/LIPID-TRANSFER PROTEIN/SEED STORAGE 2S ALBUMIN SUPERFAMILY PROTEIN-RELATED"/>
    <property type="match status" value="1"/>
</dbReference>
<keyword evidence="4" id="KW-0336">GPI-anchor</keyword>